<name>A0A5B7D5J0_PORTR</name>
<dbReference type="Proteomes" id="UP000324222">
    <property type="component" value="Unassembled WGS sequence"/>
</dbReference>
<reference evidence="1 2" key="1">
    <citation type="submission" date="2019-05" db="EMBL/GenBank/DDBJ databases">
        <title>Another draft genome of Portunus trituberculatus and its Hox gene families provides insights of decapod evolution.</title>
        <authorList>
            <person name="Jeong J.-H."/>
            <person name="Song I."/>
            <person name="Kim S."/>
            <person name="Choi T."/>
            <person name="Kim D."/>
            <person name="Ryu S."/>
            <person name="Kim W."/>
        </authorList>
    </citation>
    <scope>NUCLEOTIDE SEQUENCE [LARGE SCALE GENOMIC DNA]</scope>
    <source>
        <tissue evidence="1">Muscle</tissue>
    </source>
</reference>
<keyword evidence="2" id="KW-1185">Reference proteome</keyword>
<accession>A0A5B7D5J0</accession>
<dbReference type="EMBL" id="VSRR010000518">
    <property type="protein sequence ID" value="MPC16576.1"/>
    <property type="molecule type" value="Genomic_DNA"/>
</dbReference>
<comment type="caution">
    <text evidence="1">The sequence shown here is derived from an EMBL/GenBank/DDBJ whole genome shotgun (WGS) entry which is preliminary data.</text>
</comment>
<organism evidence="1 2">
    <name type="scientific">Portunus trituberculatus</name>
    <name type="common">Swimming crab</name>
    <name type="synonym">Neptunus trituberculatus</name>
    <dbReference type="NCBI Taxonomy" id="210409"/>
    <lineage>
        <taxon>Eukaryota</taxon>
        <taxon>Metazoa</taxon>
        <taxon>Ecdysozoa</taxon>
        <taxon>Arthropoda</taxon>
        <taxon>Crustacea</taxon>
        <taxon>Multicrustacea</taxon>
        <taxon>Malacostraca</taxon>
        <taxon>Eumalacostraca</taxon>
        <taxon>Eucarida</taxon>
        <taxon>Decapoda</taxon>
        <taxon>Pleocyemata</taxon>
        <taxon>Brachyura</taxon>
        <taxon>Eubrachyura</taxon>
        <taxon>Portunoidea</taxon>
        <taxon>Portunidae</taxon>
        <taxon>Portuninae</taxon>
        <taxon>Portunus</taxon>
    </lineage>
</organism>
<protein>
    <submittedName>
        <fullName evidence="1">Uncharacterized protein</fullName>
    </submittedName>
</protein>
<sequence>MKQCPLSLCRLVNSCEKSRCFGNHVSPTHTHAKPTLLPQHPRIGDTAHGFVPFPPFVIQSPLPPPLSSSVFPRHLRPPTAPN</sequence>
<evidence type="ECO:0000313" key="1">
    <source>
        <dbReference type="EMBL" id="MPC16576.1"/>
    </source>
</evidence>
<gene>
    <name evidence="1" type="ORF">E2C01_009404</name>
</gene>
<evidence type="ECO:0000313" key="2">
    <source>
        <dbReference type="Proteomes" id="UP000324222"/>
    </source>
</evidence>
<dbReference type="AlphaFoldDB" id="A0A5B7D5J0"/>
<proteinExistence type="predicted"/>